<dbReference type="Pfam" id="PF01699">
    <property type="entry name" value="Na_Ca_ex"/>
    <property type="match status" value="2"/>
</dbReference>
<keyword evidence="4 5" id="KW-0472">Membrane</keyword>
<dbReference type="InterPro" id="IPR004481">
    <property type="entry name" value="K/Na/Ca-exchanger"/>
</dbReference>
<proteinExistence type="predicted"/>
<feature type="transmembrane region" description="Helical" evidence="5">
    <location>
        <begin position="319"/>
        <end position="339"/>
    </location>
</feature>
<dbReference type="AlphaFoldDB" id="A0A850HFW3"/>
<dbReference type="RefSeq" id="WP_176274182.1">
    <property type="nucleotide sequence ID" value="NZ_JABWTA010000001.1"/>
</dbReference>
<dbReference type="PANTHER" id="PTHR10846">
    <property type="entry name" value="SODIUM/POTASSIUM/CALCIUM EXCHANGER"/>
    <property type="match status" value="1"/>
</dbReference>
<evidence type="ECO:0000256" key="2">
    <source>
        <dbReference type="ARBA" id="ARBA00022692"/>
    </source>
</evidence>
<evidence type="ECO:0000256" key="5">
    <source>
        <dbReference type="SAM" id="Phobius"/>
    </source>
</evidence>
<keyword evidence="2 5" id="KW-0812">Transmembrane</keyword>
<dbReference type="GO" id="GO:0006874">
    <property type="term" value="P:intracellular calcium ion homeostasis"/>
    <property type="evidence" value="ECO:0007669"/>
    <property type="project" value="TreeGrafter"/>
</dbReference>
<feature type="transmembrane region" description="Helical" evidence="5">
    <location>
        <begin position="257"/>
        <end position="275"/>
    </location>
</feature>
<feature type="transmembrane region" description="Helical" evidence="5">
    <location>
        <begin position="107"/>
        <end position="131"/>
    </location>
</feature>
<protein>
    <submittedName>
        <fullName evidence="7">Sodium:calcium antiporter</fullName>
    </submittedName>
</protein>
<feature type="domain" description="Sodium/calcium exchanger membrane region" evidence="6">
    <location>
        <begin position="189"/>
        <end position="330"/>
    </location>
</feature>
<organism evidence="7 8">
    <name type="scientific">Altererythrobacter lutimaris</name>
    <dbReference type="NCBI Taxonomy" id="2743979"/>
    <lineage>
        <taxon>Bacteria</taxon>
        <taxon>Pseudomonadati</taxon>
        <taxon>Pseudomonadota</taxon>
        <taxon>Alphaproteobacteria</taxon>
        <taxon>Sphingomonadales</taxon>
        <taxon>Erythrobacteraceae</taxon>
        <taxon>Altererythrobacter</taxon>
    </lineage>
</organism>
<feature type="transmembrane region" description="Helical" evidence="5">
    <location>
        <begin position="287"/>
        <end position="307"/>
    </location>
</feature>
<evidence type="ECO:0000256" key="3">
    <source>
        <dbReference type="ARBA" id="ARBA00022989"/>
    </source>
</evidence>
<dbReference type="GO" id="GO:0008273">
    <property type="term" value="F:calcium, potassium:sodium antiporter activity"/>
    <property type="evidence" value="ECO:0007669"/>
    <property type="project" value="TreeGrafter"/>
</dbReference>
<sequence>MSILWETAFIFVLAAAAVWWAGTRLPAYVVALSEKTGVGQGLAGMLVLGGITSLPEFATGTTAAAIGVPLLSLNDILGSASLNLLLLALADMALGEKPLTSVVARPVTLIQGVLGMTLFALVGAAIGIGGGDWGGPASAWSIAIFGAVVVALFVSGRAERRPMWQVVNPPDLEVAEESRRKQITAGKLALVLAGLASIILVGGVTLANAGETIAEETGLGTGIVGLLIIAVATSLPEASAIIGAMRHKRYELAIGEIFGSNMFNLAIILAIDLVAPGQGVIEQAGGFEIAAAMLALVLTGVFVIGLIERRDRTVLRMGQDSITAILIYFSGVALLVSLAS</sequence>
<feature type="transmembrane region" description="Helical" evidence="5">
    <location>
        <begin position="188"/>
        <end position="207"/>
    </location>
</feature>
<dbReference type="GO" id="GO:0005886">
    <property type="term" value="C:plasma membrane"/>
    <property type="evidence" value="ECO:0007669"/>
    <property type="project" value="TreeGrafter"/>
</dbReference>
<name>A0A850HFW3_9SPHN</name>
<evidence type="ECO:0000256" key="4">
    <source>
        <dbReference type="ARBA" id="ARBA00023136"/>
    </source>
</evidence>
<dbReference type="InterPro" id="IPR044880">
    <property type="entry name" value="NCX_ion-bd_dom_sf"/>
</dbReference>
<dbReference type="GO" id="GO:0005262">
    <property type="term" value="F:calcium channel activity"/>
    <property type="evidence" value="ECO:0007669"/>
    <property type="project" value="TreeGrafter"/>
</dbReference>
<evidence type="ECO:0000313" key="8">
    <source>
        <dbReference type="Proteomes" id="UP000546031"/>
    </source>
</evidence>
<reference evidence="7 8" key="1">
    <citation type="submission" date="2020-06" db="EMBL/GenBank/DDBJ databases">
        <title>Altererythrobacter lutimaris sp. nov., a marine bacterium isolated from a tidal flat.</title>
        <authorList>
            <person name="Kim D."/>
            <person name="Yoo Y."/>
            <person name="Kim J.-J."/>
        </authorList>
    </citation>
    <scope>NUCLEOTIDE SEQUENCE [LARGE SCALE GENOMIC DNA]</scope>
    <source>
        <strain evidence="7 8">JGD-16</strain>
    </source>
</reference>
<dbReference type="EMBL" id="JABWTA010000001">
    <property type="protein sequence ID" value="NVE96018.1"/>
    <property type="molecule type" value="Genomic_DNA"/>
</dbReference>
<keyword evidence="8" id="KW-1185">Reference proteome</keyword>
<feature type="transmembrane region" description="Helical" evidence="5">
    <location>
        <begin position="137"/>
        <end position="155"/>
    </location>
</feature>
<dbReference type="Gene3D" id="1.20.1420.30">
    <property type="entry name" value="NCX, central ion-binding region"/>
    <property type="match status" value="1"/>
</dbReference>
<comment type="caution">
    <text evidence="7">The sequence shown here is derived from an EMBL/GenBank/DDBJ whole genome shotgun (WGS) entry which is preliminary data.</text>
</comment>
<dbReference type="InterPro" id="IPR004837">
    <property type="entry name" value="NaCa_Exmemb"/>
</dbReference>
<accession>A0A850HFW3</accession>
<feature type="transmembrane region" description="Helical" evidence="5">
    <location>
        <begin position="76"/>
        <end position="95"/>
    </location>
</feature>
<evidence type="ECO:0000313" key="7">
    <source>
        <dbReference type="EMBL" id="NVE96018.1"/>
    </source>
</evidence>
<dbReference type="Proteomes" id="UP000546031">
    <property type="component" value="Unassembled WGS sequence"/>
</dbReference>
<dbReference type="PANTHER" id="PTHR10846:SF8">
    <property type="entry name" value="INNER MEMBRANE PROTEIN YRBG"/>
    <property type="match status" value="1"/>
</dbReference>
<feature type="domain" description="Sodium/calcium exchanger membrane region" evidence="6">
    <location>
        <begin position="8"/>
        <end position="151"/>
    </location>
</feature>
<keyword evidence="3 5" id="KW-1133">Transmembrane helix</keyword>
<evidence type="ECO:0000256" key="1">
    <source>
        <dbReference type="ARBA" id="ARBA00004141"/>
    </source>
</evidence>
<evidence type="ECO:0000259" key="6">
    <source>
        <dbReference type="Pfam" id="PF01699"/>
    </source>
</evidence>
<feature type="transmembrane region" description="Helical" evidence="5">
    <location>
        <begin position="219"/>
        <end position="245"/>
    </location>
</feature>
<gene>
    <name evidence="7" type="ORF">HUO12_14025</name>
</gene>
<comment type="subcellular location">
    <subcellularLocation>
        <location evidence="1">Membrane</location>
        <topology evidence="1">Multi-pass membrane protein</topology>
    </subcellularLocation>
</comment>